<accession>A0A0E9T7H2</accession>
<sequence>MQLELFFFKVDVVFIFIGFLGQFGTS</sequence>
<reference evidence="2" key="1">
    <citation type="submission" date="2014-11" db="EMBL/GenBank/DDBJ databases">
        <authorList>
            <person name="Amaro Gonzalez C."/>
        </authorList>
    </citation>
    <scope>NUCLEOTIDE SEQUENCE</scope>
</reference>
<name>A0A0E9T7H2_ANGAN</name>
<evidence type="ECO:0000256" key="1">
    <source>
        <dbReference type="SAM" id="Phobius"/>
    </source>
</evidence>
<protein>
    <submittedName>
        <fullName evidence="2">Uncharacterized protein</fullName>
    </submittedName>
</protein>
<dbReference type="EMBL" id="GBXM01058943">
    <property type="protein sequence ID" value="JAH49634.1"/>
    <property type="molecule type" value="Transcribed_RNA"/>
</dbReference>
<dbReference type="AlphaFoldDB" id="A0A0E9T7H2"/>
<proteinExistence type="predicted"/>
<keyword evidence="1" id="KW-0472">Membrane</keyword>
<evidence type="ECO:0000313" key="2">
    <source>
        <dbReference type="EMBL" id="JAH49634.1"/>
    </source>
</evidence>
<reference evidence="2" key="2">
    <citation type="journal article" date="2015" name="Fish Shellfish Immunol.">
        <title>Early steps in the European eel (Anguilla anguilla)-Vibrio vulnificus interaction in the gills: Role of the RtxA13 toxin.</title>
        <authorList>
            <person name="Callol A."/>
            <person name="Pajuelo D."/>
            <person name="Ebbesson L."/>
            <person name="Teles M."/>
            <person name="MacKenzie S."/>
            <person name="Amaro C."/>
        </authorList>
    </citation>
    <scope>NUCLEOTIDE SEQUENCE</scope>
</reference>
<feature type="transmembrane region" description="Helical" evidence="1">
    <location>
        <begin position="6"/>
        <end position="25"/>
    </location>
</feature>
<keyword evidence="1" id="KW-1133">Transmembrane helix</keyword>
<keyword evidence="1" id="KW-0812">Transmembrane</keyword>
<organism evidence="2">
    <name type="scientific">Anguilla anguilla</name>
    <name type="common">European freshwater eel</name>
    <name type="synonym">Muraena anguilla</name>
    <dbReference type="NCBI Taxonomy" id="7936"/>
    <lineage>
        <taxon>Eukaryota</taxon>
        <taxon>Metazoa</taxon>
        <taxon>Chordata</taxon>
        <taxon>Craniata</taxon>
        <taxon>Vertebrata</taxon>
        <taxon>Euteleostomi</taxon>
        <taxon>Actinopterygii</taxon>
        <taxon>Neopterygii</taxon>
        <taxon>Teleostei</taxon>
        <taxon>Anguilliformes</taxon>
        <taxon>Anguillidae</taxon>
        <taxon>Anguilla</taxon>
    </lineage>
</organism>